<evidence type="ECO:0000313" key="3">
    <source>
        <dbReference type="Proteomes" id="UP001427805"/>
    </source>
</evidence>
<proteinExistence type="predicted"/>
<reference evidence="2 3" key="1">
    <citation type="submission" date="2024-05" db="EMBL/GenBank/DDBJ databases">
        <title>Sphingomonas sp. HF-S3 16S ribosomal RNA gene Genome sequencing and assembly.</title>
        <authorList>
            <person name="Lee H."/>
        </authorList>
    </citation>
    <scope>NUCLEOTIDE SEQUENCE [LARGE SCALE GENOMIC DNA]</scope>
    <source>
        <strain evidence="2 3">HF-S3</strain>
    </source>
</reference>
<gene>
    <name evidence="2" type="ORF">TPR58_14065</name>
</gene>
<dbReference type="Gene3D" id="3.90.1340.10">
    <property type="entry name" value="Phage tail collar domain"/>
    <property type="match status" value="1"/>
</dbReference>
<dbReference type="InterPro" id="IPR011083">
    <property type="entry name" value="Phage_tail_collar_dom"/>
</dbReference>
<dbReference type="RefSeq" id="WP_346247318.1">
    <property type="nucleotide sequence ID" value="NZ_JBDIZK010000008.1"/>
</dbReference>
<dbReference type="SUPFAM" id="SSF88874">
    <property type="entry name" value="Receptor-binding domain of short tail fibre protein gp12"/>
    <property type="match status" value="1"/>
</dbReference>
<organism evidence="2 3">
    <name type="scientific">Sphingomonas rustica</name>
    <dbReference type="NCBI Taxonomy" id="3103142"/>
    <lineage>
        <taxon>Bacteria</taxon>
        <taxon>Pseudomonadati</taxon>
        <taxon>Pseudomonadota</taxon>
        <taxon>Alphaproteobacteria</taxon>
        <taxon>Sphingomonadales</taxon>
        <taxon>Sphingomonadaceae</taxon>
        <taxon>Sphingomonas</taxon>
    </lineage>
</organism>
<keyword evidence="3" id="KW-1185">Reference proteome</keyword>
<dbReference type="Proteomes" id="UP001427805">
    <property type="component" value="Unassembled WGS sequence"/>
</dbReference>
<name>A0ABV0BAQ0_9SPHN</name>
<protein>
    <submittedName>
        <fullName evidence="2">Tail fiber protein</fullName>
    </submittedName>
</protein>
<dbReference type="Pfam" id="PF07484">
    <property type="entry name" value="Collar"/>
    <property type="match status" value="1"/>
</dbReference>
<evidence type="ECO:0000259" key="1">
    <source>
        <dbReference type="Pfam" id="PF07484"/>
    </source>
</evidence>
<evidence type="ECO:0000313" key="2">
    <source>
        <dbReference type="EMBL" id="MEN3748297.1"/>
    </source>
</evidence>
<comment type="caution">
    <text evidence="2">The sequence shown here is derived from an EMBL/GenBank/DDBJ whole genome shotgun (WGS) entry which is preliminary data.</text>
</comment>
<dbReference type="EMBL" id="JBDIZK010000008">
    <property type="protein sequence ID" value="MEN3748297.1"/>
    <property type="molecule type" value="Genomic_DNA"/>
</dbReference>
<accession>A0ABV0BAQ0</accession>
<feature type="domain" description="Phage tail collar" evidence="1">
    <location>
        <begin position="6"/>
        <end position="60"/>
    </location>
</feature>
<sequence length="182" mass="18976">MAPFIGEIRVVAFSYPPAGWIPCDGRMLSISVYSILYSVIGLTYGGNGTTMFAVPDLRGSATIGQGAGPGLTDYSIGDIFGTVAVTLNSDQLPSHTHLTDAKVNQSGTANMHNVPVTGDQLSRFAPSGGIGSAYNNPPLNNPATFAPTMVQPTGGSDSHSNQQPYLSMMYCIATQGVFPARS</sequence>
<dbReference type="InterPro" id="IPR037053">
    <property type="entry name" value="Phage_tail_collar_dom_sf"/>
</dbReference>